<sequence>MDKEIMGVYYGIPRMLLPFCFSALVSSLGVSLQPSKNISLLVFTISGFILCAGIPVSLIIHNYRYVQLSQAILAVCLIFQLVSGLIWLTDLVGIDNSNDLNSSNGHHIEQAMVILFILNQIISFISLTTIFMEKFNHSNDINDLENDNKTLGHEEHSLNQESFGVTKKISEQTLVDQPIKKQMNSTTYNANKIKHISEESNQLSAYSDIIKYSIEGASKGIPEEDHSNWMDSGTKLHTLTLPTHITEIELQNKPKLQDNNLQRKPSFNRLGLKISSSTGKKSSNMNNLINTADSTKNLHILNTSKSVPNFPSKLNSTSTEDDFIESKSSFKNFPTKSVSIESIPQSPIEERTRRVSLIETTSDHLTSDLNASHEKCIANIRNHSKIESQGELHVKRSKSTSYISGRPCKIRRSEERWKSINDEKVFLSQVNESLLPSVLKTGESPIMASKRRQQEFLENDGQSPYISHELNHSVSPAKSLPNRIFSNEKIEDDNDDENLPYIDEFEETIDQTEFCDFTQDTLMIQNETATSSPRGKKKPYKFGGFDYDTHHGDDLDGLETIPKSSTKDSPLWNKNEGNIKKSYISAEDWENNAEKWNESRKRIGSSTHGGVKLMINGGVYTPEVGNPKSERPPFLLSNRSFSAPSLHTFRDVSGSSKSSGEEKIATNSTHLTSTGEESLSKCRTPTDQIVEINEPHTGGSSSPIKRFFQESPKRLSSALRRQSTGKRQSFELGNIKGLEAGTFSHKHNSSLVSNPYSVISGISSKSGSPKKSFKQFLNKNSYHKKHSSVPSVILAPSLKEDQIQPSSWYNSPKLYSYEQSAFEYHGPQPIDMWDMDLETTRSSNKSRVSSLPGSVIGEYDKEKWRTMKSLQNNETVALKLNTIDI</sequence>
<reference evidence="3 4" key="1">
    <citation type="submission" date="2024-01" db="EMBL/GenBank/DDBJ databases">
        <authorList>
            <consortium name="Genoscope - CEA"/>
            <person name="William W."/>
        </authorList>
    </citation>
    <scope>NUCLEOTIDE SEQUENCE [LARGE SCALE GENOMIC DNA]</scope>
    <source>
        <strain evidence="3 4">29B2s-10</strain>
    </source>
</reference>
<evidence type="ECO:0000313" key="4">
    <source>
        <dbReference type="Proteomes" id="UP001497600"/>
    </source>
</evidence>
<feature type="transmembrane region" description="Helical" evidence="2">
    <location>
        <begin position="112"/>
        <end position="132"/>
    </location>
</feature>
<keyword evidence="4" id="KW-1185">Reference proteome</keyword>
<evidence type="ECO:0000256" key="1">
    <source>
        <dbReference type="SAM" id="MobiDB-lite"/>
    </source>
</evidence>
<organism evidence="3 4">
    <name type="scientific">[Candida] anglica</name>
    <dbReference type="NCBI Taxonomy" id="148631"/>
    <lineage>
        <taxon>Eukaryota</taxon>
        <taxon>Fungi</taxon>
        <taxon>Dikarya</taxon>
        <taxon>Ascomycota</taxon>
        <taxon>Saccharomycotina</taxon>
        <taxon>Pichiomycetes</taxon>
        <taxon>Debaryomycetaceae</taxon>
        <taxon>Kurtzmaniella</taxon>
    </lineage>
</organism>
<feature type="transmembrane region" description="Helical" evidence="2">
    <location>
        <begin position="38"/>
        <end position="60"/>
    </location>
</feature>
<keyword evidence="2" id="KW-0472">Membrane</keyword>
<dbReference type="EMBL" id="OZ004260">
    <property type="protein sequence ID" value="CAK7920609.1"/>
    <property type="molecule type" value="Genomic_DNA"/>
</dbReference>
<feature type="region of interest" description="Disordered" evidence="1">
    <location>
        <begin position="650"/>
        <end position="683"/>
    </location>
</feature>
<name>A0ABP0ENL5_9ASCO</name>
<evidence type="ECO:0000256" key="2">
    <source>
        <dbReference type="SAM" id="Phobius"/>
    </source>
</evidence>
<keyword evidence="2" id="KW-0812">Transmembrane</keyword>
<dbReference type="Proteomes" id="UP001497600">
    <property type="component" value="Chromosome H"/>
</dbReference>
<keyword evidence="2" id="KW-1133">Transmembrane helix</keyword>
<gene>
    <name evidence="3" type="ORF">CAAN4_H04324</name>
</gene>
<evidence type="ECO:0000313" key="3">
    <source>
        <dbReference type="EMBL" id="CAK7920609.1"/>
    </source>
</evidence>
<feature type="transmembrane region" description="Helical" evidence="2">
    <location>
        <begin position="72"/>
        <end position="92"/>
    </location>
</feature>
<protein>
    <submittedName>
        <fullName evidence="3">Uncharacterized protein</fullName>
    </submittedName>
</protein>
<feature type="transmembrane region" description="Helical" evidence="2">
    <location>
        <begin position="12"/>
        <end position="32"/>
    </location>
</feature>
<accession>A0ABP0ENL5</accession>
<proteinExistence type="predicted"/>
<feature type="compositionally biased region" description="Polar residues" evidence="1">
    <location>
        <begin position="665"/>
        <end position="683"/>
    </location>
</feature>